<dbReference type="EMBL" id="FNII01000002">
    <property type="protein sequence ID" value="SDN13831.1"/>
    <property type="molecule type" value="Genomic_DNA"/>
</dbReference>
<evidence type="ECO:0000313" key="2">
    <source>
        <dbReference type="Proteomes" id="UP000199677"/>
    </source>
</evidence>
<protein>
    <submittedName>
        <fullName evidence="1">Uncharacterized protein</fullName>
    </submittedName>
</protein>
<name>A0A1G9YZ61_9GAMM</name>
<sequence>MESPGTPAGSLSGTYTAENPANRLGFLFAWKKNISKKSRLSDGLKIYD</sequence>
<gene>
    <name evidence="1" type="ORF">SAMN04487951_102376</name>
</gene>
<organism evidence="1 2">
    <name type="scientific">Vreelandella arcis</name>
    <dbReference type="NCBI Taxonomy" id="416873"/>
    <lineage>
        <taxon>Bacteria</taxon>
        <taxon>Pseudomonadati</taxon>
        <taxon>Pseudomonadota</taxon>
        <taxon>Gammaproteobacteria</taxon>
        <taxon>Oceanospirillales</taxon>
        <taxon>Halomonadaceae</taxon>
        <taxon>Vreelandella</taxon>
    </lineage>
</organism>
<reference evidence="2" key="1">
    <citation type="submission" date="2016-10" db="EMBL/GenBank/DDBJ databases">
        <authorList>
            <person name="Varghese N."/>
            <person name="Submissions S."/>
        </authorList>
    </citation>
    <scope>NUCLEOTIDE SEQUENCE [LARGE SCALE GENOMIC DNA]</scope>
    <source>
        <strain evidence="2">CGMCC 1.6494</strain>
    </source>
</reference>
<evidence type="ECO:0000313" key="1">
    <source>
        <dbReference type="EMBL" id="SDN13831.1"/>
    </source>
</evidence>
<keyword evidence="2" id="KW-1185">Reference proteome</keyword>
<dbReference type="Proteomes" id="UP000199677">
    <property type="component" value="Unassembled WGS sequence"/>
</dbReference>
<accession>A0A1G9YZ61</accession>
<dbReference type="AlphaFoldDB" id="A0A1G9YZ61"/>
<proteinExistence type="predicted"/>